<dbReference type="EMBL" id="AVOT02034951">
    <property type="protein sequence ID" value="MBW0529185.1"/>
    <property type="molecule type" value="Genomic_DNA"/>
</dbReference>
<feature type="signal peptide" evidence="1">
    <location>
        <begin position="1"/>
        <end position="23"/>
    </location>
</feature>
<name>A0A9Q3ETF8_9BASI</name>
<feature type="chain" id="PRO_5040427728" evidence="1">
    <location>
        <begin position="24"/>
        <end position="128"/>
    </location>
</feature>
<dbReference type="AlphaFoldDB" id="A0A9Q3ETF8"/>
<proteinExistence type="predicted"/>
<organism evidence="2 3">
    <name type="scientific">Austropuccinia psidii MF-1</name>
    <dbReference type="NCBI Taxonomy" id="1389203"/>
    <lineage>
        <taxon>Eukaryota</taxon>
        <taxon>Fungi</taxon>
        <taxon>Dikarya</taxon>
        <taxon>Basidiomycota</taxon>
        <taxon>Pucciniomycotina</taxon>
        <taxon>Pucciniomycetes</taxon>
        <taxon>Pucciniales</taxon>
        <taxon>Sphaerophragmiaceae</taxon>
        <taxon>Austropuccinia</taxon>
    </lineage>
</organism>
<sequence>MNLMVNNLSLLIHWLVTLQVLHPLNLLPRNSIVTLFPVLQEASNLSCPQSHLQFLLQCQAYPSFTNESSSHSTAQAILSPHLPPITTYGQQQLKKRQPVTFAIPNCSSVSEFGALANQGYQRGSNCGE</sequence>
<keyword evidence="3" id="KW-1185">Reference proteome</keyword>
<accession>A0A9Q3ETF8</accession>
<gene>
    <name evidence="2" type="ORF">O181_068900</name>
</gene>
<evidence type="ECO:0000313" key="3">
    <source>
        <dbReference type="Proteomes" id="UP000765509"/>
    </source>
</evidence>
<dbReference type="Proteomes" id="UP000765509">
    <property type="component" value="Unassembled WGS sequence"/>
</dbReference>
<evidence type="ECO:0000313" key="2">
    <source>
        <dbReference type="EMBL" id="MBW0529185.1"/>
    </source>
</evidence>
<evidence type="ECO:0000256" key="1">
    <source>
        <dbReference type="SAM" id="SignalP"/>
    </source>
</evidence>
<keyword evidence="1" id="KW-0732">Signal</keyword>
<comment type="caution">
    <text evidence="2">The sequence shown here is derived from an EMBL/GenBank/DDBJ whole genome shotgun (WGS) entry which is preliminary data.</text>
</comment>
<protein>
    <submittedName>
        <fullName evidence="2">Uncharacterized protein</fullName>
    </submittedName>
</protein>
<reference evidence="2" key="1">
    <citation type="submission" date="2021-03" db="EMBL/GenBank/DDBJ databases">
        <title>Draft genome sequence of rust myrtle Austropuccinia psidii MF-1, a brazilian biotype.</title>
        <authorList>
            <person name="Quecine M.C."/>
            <person name="Pachon D.M.R."/>
            <person name="Bonatelli M.L."/>
            <person name="Correr F.H."/>
            <person name="Franceschini L.M."/>
            <person name="Leite T.F."/>
            <person name="Margarido G.R.A."/>
            <person name="Almeida C.A."/>
            <person name="Ferrarezi J.A."/>
            <person name="Labate C.A."/>
        </authorList>
    </citation>
    <scope>NUCLEOTIDE SEQUENCE</scope>
    <source>
        <strain evidence="2">MF-1</strain>
    </source>
</reference>